<dbReference type="RefSeq" id="XP_008077380.1">
    <property type="nucleotide sequence ID" value="XM_008079189.1"/>
</dbReference>
<evidence type="ECO:0000256" key="7">
    <source>
        <dbReference type="SAM" id="Phobius"/>
    </source>
</evidence>
<evidence type="ECO:0000256" key="4">
    <source>
        <dbReference type="ARBA" id="ARBA00022824"/>
    </source>
</evidence>
<dbReference type="AlphaFoldDB" id="S3DTQ7"/>
<evidence type="ECO:0000256" key="3">
    <source>
        <dbReference type="ARBA" id="ARBA00022729"/>
    </source>
</evidence>
<keyword evidence="4" id="KW-0256">Endoplasmic reticulum</keyword>
<dbReference type="UniPathway" id="UPA00378"/>
<feature type="domain" description="Ribophorin II C-terminal" evidence="9">
    <location>
        <begin position="181"/>
        <end position="284"/>
    </location>
</feature>
<sequence>MRFLRSLIPSVLVLGAGIVEAASSWSFDEAIISVNGKGAGVGAGFKDKLSDHVPLSKPVELGQADTLKIILTATEAGKPKRPHQAFLLLRDQDTGLETSFPLTVKDSGKGKVDFTQKDLPVQLLTSSQPLRATLLLASFGTSQGFSNHVFNLNVKTDPNAPQPKYEKPLRYGKLEEINHIFKADPKSGPVVISVFFVLAVLATVPILFGTWAYLGANLSHLSKATAAAPISHGLFFSSIVCMEGIFFLYYYKWSLFKTLPFAGVVGLVTFLSGTKALSEVQSRRLAGER</sequence>
<keyword evidence="3 8" id="KW-0732">Signal</keyword>
<dbReference type="OrthoDB" id="432292at2759"/>
<gene>
    <name evidence="10" type="ORF">GLAREA_11000</name>
</gene>
<protein>
    <recommendedName>
        <fullName evidence="9">Ribophorin II C-terminal domain-containing protein</fullName>
    </recommendedName>
</protein>
<dbReference type="KEGG" id="glz:GLAREA_11000"/>
<dbReference type="GO" id="GO:0006487">
    <property type="term" value="P:protein N-linked glycosylation"/>
    <property type="evidence" value="ECO:0007669"/>
    <property type="project" value="TreeGrafter"/>
</dbReference>
<dbReference type="HOGENOM" id="CLU_051361_0_0_1"/>
<evidence type="ECO:0000256" key="6">
    <source>
        <dbReference type="ARBA" id="ARBA00023136"/>
    </source>
</evidence>
<dbReference type="OMA" id="VFFMYYT"/>
<evidence type="ECO:0000256" key="2">
    <source>
        <dbReference type="ARBA" id="ARBA00022692"/>
    </source>
</evidence>
<feature type="chain" id="PRO_5044335382" description="Ribophorin II C-terminal domain-containing protein" evidence="8">
    <location>
        <begin position="22"/>
        <end position="289"/>
    </location>
</feature>
<evidence type="ECO:0000256" key="5">
    <source>
        <dbReference type="ARBA" id="ARBA00022989"/>
    </source>
</evidence>
<dbReference type="InterPro" id="IPR008814">
    <property type="entry name" value="Swp1"/>
</dbReference>
<name>S3DTQ7_GLAL2</name>
<evidence type="ECO:0000256" key="1">
    <source>
        <dbReference type="ARBA" id="ARBA00004477"/>
    </source>
</evidence>
<dbReference type="InterPro" id="IPR056790">
    <property type="entry name" value="Ribophorin_II_C"/>
</dbReference>
<dbReference type="eggNOG" id="KOG2447">
    <property type="taxonomic scope" value="Eukaryota"/>
</dbReference>
<evidence type="ECO:0000313" key="11">
    <source>
        <dbReference type="Proteomes" id="UP000016922"/>
    </source>
</evidence>
<evidence type="ECO:0000256" key="8">
    <source>
        <dbReference type="SAM" id="SignalP"/>
    </source>
</evidence>
<keyword evidence="6 7" id="KW-0472">Membrane</keyword>
<comment type="subcellular location">
    <subcellularLocation>
        <location evidence="1">Endoplasmic reticulum membrane</location>
        <topology evidence="1">Multi-pass membrane protein</topology>
    </subcellularLocation>
</comment>
<dbReference type="EMBL" id="KE145354">
    <property type="protein sequence ID" value="EPE35301.1"/>
    <property type="molecule type" value="Genomic_DNA"/>
</dbReference>
<dbReference type="PANTHER" id="PTHR12640:SF0">
    <property type="entry name" value="DOLICHYL-DIPHOSPHOOLIGOSACCHARIDE--PROTEIN GLYCOSYLTRANSFERASE SUBUNIT 2"/>
    <property type="match status" value="1"/>
</dbReference>
<keyword evidence="5 7" id="KW-1133">Transmembrane helix</keyword>
<evidence type="ECO:0000313" key="10">
    <source>
        <dbReference type="EMBL" id="EPE35301.1"/>
    </source>
</evidence>
<dbReference type="GO" id="GO:0008250">
    <property type="term" value="C:oligosaccharyltransferase complex"/>
    <property type="evidence" value="ECO:0007669"/>
    <property type="project" value="InterPro"/>
</dbReference>
<dbReference type="GeneID" id="19470042"/>
<feature type="transmembrane region" description="Helical" evidence="7">
    <location>
        <begin position="190"/>
        <end position="214"/>
    </location>
</feature>
<feature type="signal peptide" evidence="8">
    <location>
        <begin position="1"/>
        <end position="21"/>
    </location>
</feature>
<keyword evidence="11" id="KW-1185">Reference proteome</keyword>
<dbReference type="Pfam" id="PF25147">
    <property type="entry name" value="Ribophorin_II_C"/>
    <property type="match status" value="1"/>
</dbReference>
<dbReference type="STRING" id="1116229.S3DTQ7"/>
<organism evidence="10 11">
    <name type="scientific">Glarea lozoyensis (strain ATCC 20868 / MF5171)</name>
    <dbReference type="NCBI Taxonomy" id="1116229"/>
    <lineage>
        <taxon>Eukaryota</taxon>
        <taxon>Fungi</taxon>
        <taxon>Dikarya</taxon>
        <taxon>Ascomycota</taxon>
        <taxon>Pezizomycotina</taxon>
        <taxon>Leotiomycetes</taxon>
        <taxon>Helotiales</taxon>
        <taxon>Helotiaceae</taxon>
        <taxon>Glarea</taxon>
    </lineage>
</organism>
<dbReference type="Proteomes" id="UP000016922">
    <property type="component" value="Unassembled WGS sequence"/>
</dbReference>
<accession>S3DTQ7</accession>
<dbReference type="PANTHER" id="PTHR12640">
    <property type="entry name" value="RIBOPHORIN II"/>
    <property type="match status" value="1"/>
</dbReference>
<feature type="transmembrane region" description="Helical" evidence="7">
    <location>
        <begin position="226"/>
        <end position="249"/>
    </location>
</feature>
<reference evidence="10 11" key="1">
    <citation type="journal article" date="2013" name="BMC Genomics">
        <title>Genomics-driven discovery of the pneumocandin biosynthetic gene cluster in the fungus Glarea lozoyensis.</title>
        <authorList>
            <person name="Chen L."/>
            <person name="Yue Q."/>
            <person name="Zhang X."/>
            <person name="Xiang M."/>
            <person name="Wang C."/>
            <person name="Li S."/>
            <person name="Che Y."/>
            <person name="Ortiz-Lopez F.J."/>
            <person name="Bills G.F."/>
            <person name="Liu X."/>
            <person name="An Z."/>
        </authorList>
    </citation>
    <scope>NUCLEOTIDE SEQUENCE [LARGE SCALE GENOMIC DNA]</scope>
    <source>
        <strain evidence="11">ATCC 20868 / MF5171</strain>
    </source>
</reference>
<proteinExistence type="predicted"/>
<keyword evidence="2 7" id="KW-0812">Transmembrane</keyword>
<evidence type="ECO:0000259" key="9">
    <source>
        <dbReference type="Pfam" id="PF25147"/>
    </source>
</evidence>